<gene>
    <name evidence="4" type="ORF">M595_1554</name>
</gene>
<evidence type="ECO:0000313" key="5">
    <source>
        <dbReference type="Proteomes" id="UP000017127"/>
    </source>
</evidence>
<dbReference type="Gene3D" id="1.10.287.130">
    <property type="match status" value="1"/>
</dbReference>
<name>U7QQ20_9CYAN</name>
<sequence>MKITSFSDSLADYNSEETPVQSLAEINQLVSHELRTPITSIQAALKLLKLEQIGTLSSKSQRLLEIALNNTERLIRLSQILENQPSLPSLAPLEVIEKFRLEKELHQALKQDEFVLFYQPIVCTQNAKIVGFEALIRWQHPRRGWVTPIEFIPLAEETGLIQLIGDWVLRQACQQLEIWQEQFPLDSSLKMSVNLSTLQLSDPQLSLRVQQIVQQTHLNPKSLQLEITETAFLENSPIAIANLQNLKQQGVYLHIDDFGTGYSSLSRLQDWPIDVLKIDNSFVRTGKWNMIQAILMLAQSLNVEVIAEGVETEQDWVQLQQLGCPYLQGYLFSRPVDSQAATLLIAAEQLTCY</sequence>
<dbReference type="SMART" id="SM00388">
    <property type="entry name" value="HisKA"/>
    <property type="match status" value="1"/>
</dbReference>
<dbReference type="PANTHER" id="PTHR33121">
    <property type="entry name" value="CYCLIC DI-GMP PHOSPHODIESTERASE PDEF"/>
    <property type="match status" value="1"/>
</dbReference>
<dbReference type="GO" id="GO:0071111">
    <property type="term" value="F:cyclic-guanylate-specific phosphodiesterase activity"/>
    <property type="evidence" value="ECO:0007669"/>
    <property type="project" value="InterPro"/>
</dbReference>
<keyword evidence="4" id="KW-0418">Kinase</keyword>
<dbReference type="OrthoDB" id="425396at2"/>
<dbReference type="Gene3D" id="3.20.20.450">
    <property type="entry name" value="EAL domain"/>
    <property type="match status" value="1"/>
</dbReference>
<dbReference type="InterPro" id="IPR036097">
    <property type="entry name" value="HisK_dim/P_sf"/>
</dbReference>
<dbReference type="CDD" id="cd01948">
    <property type="entry name" value="EAL"/>
    <property type="match status" value="1"/>
</dbReference>
<evidence type="ECO:0000259" key="3">
    <source>
        <dbReference type="PROSITE" id="PS50883"/>
    </source>
</evidence>
<dbReference type="InterPro" id="IPR003661">
    <property type="entry name" value="HisK_dim/P_dom"/>
</dbReference>
<dbReference type="EMBL" id="AUZM01000010">
    <property type="protein sequence ID" value="ERT08501.1"/>
    <property type="molecule type" value="Genomic_DNA"/>
</dbReference>
<dbReference type="InterPro" id="IPR001633">
    <property type="entry name" value="EAL_dom"/>
</dbReference>
<dbReference type="GO" id="GO:0000155">
    <property type="term" value="F:phosphorelay sensor kinase activity"/>
    <property type="evidence" value="ECO:0007669"/>
    <property type="project" value="InterPro"/>
</dbReference>
<dbReference type="EC" id="2.7.13.3" evidence="2"/>
<dbReference type="Pfam" id="PF00512">
    <property type="entry name" value="HisKA"/>
    <property type="match status" value="1"/>
</dbReference>
<organism evidence="4 5">
    <name type="scientific">Lyngbya aestuarii BL J</name>
    <dbReference type="NCBI Taxonomy" id="1348334"/>
    <lineage>
        <taxon>Bacteria</taxon>
        <taxon>Bacillati</taxon>
        <taxon>Cyanobacteriota</taxon>
        <taxon>Cyanophyceae</taxon>
        <taxon>Oscillatoriophycideae</taxon>
        <taxon>Oscillatoriales</taxon>
        <taxon>Microcoleaceae</taxon>
        <taxon>Lyngbya</taxon>
    </lineage>
</organism>
<evidence type="ECO:0000256" key="1">
    <source>
        <dbReference type="ARBA" id="ARBA00000085"/>
    </source>
</evidence>
<dbReference type="InterPro" id="IPR050706">
    <property type="entry name" value="Cyclic-di-GMP_PDE-like"/>
</dbReference>
<keyword evidence="5" id="KW-1185">Reference proteome</keyword>
<comment type="catalytic activity">
    <reaction evidence="1">
        <text>ATP + protein L-histidine = ADP + protein N-phospho-L-histidine.</text>
        <dbReference type="EC" id="2.7.13.3"/>
    </reaction>
</comment>
<comment type="caution">
    <text evidence="4">The sequence shown here is derived from an EMBL/GenBank/DDBJ whole genome shotgun (WGS) entry which is preliminary data.</text>
</comment>
<evidence type="ECO:0000313" key="4">
    <source>
        <dbReference type="EMBL" id="ERT08501.1"/>
    </source>
</evidence>
<dbReference type="CDD" id="cd00082">
    <property type="entry name" value="HisKA"/>
    <property type="match status" value="1"/>
</dbReference>
<dbReference type="SUPFAM" id="SSF47384">
    <property type="entry name" value="Homodimeric domain of signal transducing histidine kinase"/>
    <property type="match status" value="1"/>
</dbReference>
<dbReference type="Proteomes" id="UP000017127">
    <property type="component" value="Unassembled WGS sequence"/>
</dbReference>
<accession>U7QQ20</accession>
<dbReference type="RefSeq" id="WP_023065324.1">
    <property type="nucleotide sequence ID" value="NZ_AUZM01000010.1"/>
</dbReference>
<keyword evidence="4" id="KW-0808">Transferase</keyword>
<dbReference type="AlphaFoldDB" id="U7QQ20"/>
<feature type="domain" description="EAL" evidence="3">
    <location>
        <begin position="98"/>
        <end position="349"/>
    </location>
</feature>
<proteinExistence type="predicted"/>
<reference evidence="4 5" key="1">
    <citation type="journal article" date="2013" name="Front. Microbiol.">
        <title>Comparative genomic analyses of the cyanobacterium, Lyngbya aestuarii BL J, a powerful hydrogen producer.</title>
        <authorList>
            <person name="Kothari A."/>
            <person name="Vaughn M."/>
            <person name="Garcia-Pichel F."/>
        </authorList>
    </citation>
    <scope>NUCLEOTIDE SEQUENCE [LARGE SCALE GENOMIC DNA]</scope>
    <source>
        <strain evidence="4 5">BL J</strain>
    </source>
</reference>
<evidence type="ECO:0000256" key="2">
    <source>
        <dbReference type="ARBA" id="ARBA00012438"/>
    </source>
</evidence>
<dbReference type="SMART" id="SM00052">
    <property type="entry name" value="EAL"/>
    <property type="match status" value="1"/>
</dbReference>
<protein>
    <recommendedName>
        <fullName evidence="2">histidine kinase</fullName>
        <ecNumber evidence="2">2.7.13.3</ecNumber>
    </recommendedName>
</protein>
<dbReference type="PANTHER" id="PTHR33121:SF70">
    <property type="entry name" value="SIGNALING PROTEIN YKOW"/>
    <property type="match status" value="1"/>
</dbReference>
<dbReference type="Pfam" id="PF00563">
    <property type="entry name" value="EAL"/>
    <property type="match status" value="1"/>
</dbReference>
<dbReference type="InterPro" id="IPR035919">
    <property type="entry name" value="EAL_sf"/>
</dbReference>
<dbReference type="SUPFAM" id="SSF141868">
    <property type="entry name" value="EAL domain-like"/>
    <property type="match status" value="1"/>
</dbReference>
<dbReference type="PROSITE" id="PS50883">
    <property type="entry name" value="EAL"/>
    <property type="match status" value="1"/>
</dbReference>